<comment type="caution">
    <text evidence="4">The sequence shown here is derived from an EMBL/GenBank/DDBJ whole genome shotgun (WGS) entry which is preliminary data.</text>
</comment>
<protein>
    <recommendedName>
        <fullName evidence="3">Tyr recombinase domain-containing protein</fullName>
    </recommendedName>
</protein>
<proteinExistence type="predicted"/>
<dbReference type="SUPFAM" id="SSF56349">
    <property type="entry name" value="DNA breaking-rejoining enzymes"/>
    <property type="match status" value="1"/>
</dbReference>
<dbReference type="InterPro" id="IPR010998">
    <property type="entry name" value="Integrase_recombinase_N"/>
</dbReference>
<feature type="non-terminal residue" evidence="4">
    <location>
        <position position="135"/>
    </location>
</feature>
<feature type="domain" description="Tyr recombinase" evidence="3">
    <location>
        <begin position="36"/>
        <end position="135"/>
    </location>
</feature>
<dbReference type="InterPro" id="IPR013762">
    <property type="entry name" value="Integrase-like_cat_sf"/>
</dbReference>
<dbReference type="PANTHER" id="PTHR30349:SF81">
    <property type="entry name" value="TYROSINE RECOMBINASE XERC"/>
    <property type="match status" value="1"/>
</dbReference>
<dbReference type="GO" id="GO:0006310">
    <property type="term" value="P:DNA recombination"/>
    <property type="evidence" value="ECO:0007669"/>
    <property type="project" value="UniProtKB-KW"/>
</dbReference>
<organism evidence="4">
    <name type="scientific">marine sediment metagenome</name>
    <dbReference type="NCBI Taxonomy" id="412755"/>
    <lineage>
        <taxon>unclassified sequences</taxon>
        <taxon>metagenomes</taxon>
        <taxon>ecological metagenomes</taxon>
    </lineage>
</organism>
<dbReference type="InterPro" id="IPR011010">
    <property type="entry name" value="DNA_brk_join_enz"/>
</dbReference>
<gene>
    <name evidence="4" type="ORF">S12H4_24799</name>
</gene>
<feature type="non-terminal residue" evidence="4">
    <location>
        <position position="1"/>
    </location>
</feature>
<keyword evidence="1" id="KW-0238">DNA-binding</keyword>
<accession>X1RLH7</accession>
<dbReference type="EMBL" id="BARW01013596">
    <property type="protein sequence ID" value="GAI81612.1"/>
    <property type="molecule type" value="Genomic_DNA"/>
</dbReference>
<sequence length="135" mass="15282">HGHVRTLRAFFNWLVVEGLAQNNPAKDLKPPKVTRKVVSTLSDDEIGTILNVFSTSPSDARNQTLFMILLDTGLRIGELVNLKMDDVHMDEGYLKVMGKGRKERIVPVGNNAQRALQRYLFRFRPKPNNPVTNNV</sequence>
<reference evidence="4" key="1">
    <citation type="journal article" date="2014" name="Front. Microbiol.">
        <title>High frequency of phylogenetically diverse reductive dehalogenase-homologous genes in deep subseafloor sedimentary metagenomes.</title>
        <authorList>
            <person name="Kawai M."/>
            <person name="Futagami T."/>
            <person name="Toyoda A."/>
            <person name="Takaki Y."/>
            <person name="Nishi S."/>
            <person name="Hori S."/>
            <person name="Arai W."/>
            <person name="Tsubouchi T."/>
            <person name="Morono Y."/>
            <person name="Uchiyama I."/>
            <person name="Ito T."/>
            <person name="Fujiyama A."/>
            <person name="Inagaki F."/>
            <person name="Takami H."/>
        </authorList>
    </citation>
    <scope>NUCLEOTIDE SEQUENCE</scope>
    <source>
        <strain evidence="4">Expedition CK06-06</strain>
    </source>
</reference>
<keyword evidence="2" id="KW-0233">DNA recombination</keyword>
<dbReference type="AlphaFoldDB" id="X1RLH7"/>
<dbReference type="InterPro" id="IPR050090">
    <property type="entry name" value="Tyrosine_recombinase_XerCD"/>
</dbReference>
<evidence type="ECO:0000259" key="3">
    <source>
        <dbReference type="PROSITE" id="PS51898"/>
    </source>
</evidence>
<dbReference type="Pfam" id="PF00589">
    <property type="entry name" value="Phage_integrase"/>
    <property type="match status" value="1"/>
</dbReference>
<dbReference type="GO" id="GO:0015074">
    <property type="term" value="P:DNA integration"/>
    <property type="evidence" value="ECO:0007669"/>
    <property type="project" value="InterPro"/>
</dbReference>
<dbReference type="InterPro" id="IPR002104">
    <property type="entry name" value="Integrase_catalytic"/>
</dbReference>
<dbReference type="Gene3D" id="1.10.150.130">
    <property type="match status" value="1"/>
</dbReference>
<evidence type="ECO:0000256" key="1">
    <source>
        <dbReference type="ARBA" id="ARBA00023125"/>
    </source>
</evidence>
<evidence type="ECO:0000256" key="2">
    <source>
        <dbReference type="ARBA" id="ARBA00023172"/>
    </source>
</evidence>
<evidence type="ECO:0000313" key="4">
    <source>
        <dbReference type="EMBL" id="GAI81612.1"/>
    </source>
</evidence>
<dbReference type="PROSITE" id="PS51898">
    <property type="entry name" value="TYR_RECOMBINASE"/>
    <property type="match status" value="1"/>
</dbReference>
<dbReference type="Gene3D" id="1.10.443.10">
    <property type="entry name" value="Intergrase catalytic core"/>
    <property type="match status" value="1"/>
</dbReference>
<dbReference type="GO" id="GO:0003677">
    <property type="term" value="F:DNA binding"/>
    <property type="evidence" value="ECO:0007669"/>
    <property type="project" value="UniProtKB-KW"/>
</dbReference>
<dbReference type="PANTHER" id="PTHR30349">
    <property type="entry name" value="PHAGE INTEGRASE-RELATED"/>
    <property type="match status" value="1"/>
</dbReference>
<name>X1RLH7_9ZZZZ</name>